<feature type="signal peptide" evidence="1">
    <location>
        <begin position="1"/>
        <end position="20"/>
    </location>
</feature>
<evidence type="ECO:0000313" key="3">
    <source>
        <dbReference type="Proteomes" id="UP000244890"/>
    </source>
</evidence>
<dbReference type="OrthoDB" id="5330097at2"/>
<organism evidence="2 3">
    <name type="scientific">Helicobacter apodemus</name>
    <dbReference type="NCBI Taxonomy" id="135569"/>
    <lineage>
        <taxon>Bacteria</taxon>
        <taxon>Pseudomonadati</taxon>
        <taxon>Campylobacterota</taxon>
        <taxon>Epsilonproteobacteria</taxon>
        <taxon>Campylobacterales</taxon>
        <taxon>Helicobacteraceae</taxon>
        <taxon>Helicobacter</taxon>
    </lineage>
</organism>
<dbReference type="AlphaFoldDB" id="A0A2U8FDS1"/>
<dbReference type="KEGG" id="had:CDV25_06225"/>
<evidence type="ECO:0000256" key="1">
    <source>
        <dbReference type="SAM" id="SignalP"/>
    </source>
</evidence>
<accession>A0A2U8FDS1</accession>
<reference evidence="2 3" key="1">
    <citation type="submission" date="2017-06" db="EMBL/GenBank/DDBJ databases">
        <title>Complete genome of Helicobacter apodemus.</title>
        <authorList>
            <person name="Cho S."/>
        </authorList>
    </citation>
    <scope>NUCLEOTIDE SEQUENCE [LARGE SCALE GENOMIC DNA]</scope>
    <source>
        <strain evidence="3">SNUVETPUB-15-01</strain>
    </source>
</reference>
<feature type="chain" id="PRO_5015981775" evidence="1">
    <location>
        <begin position="21"/>
        <end position="74"/>
    </location>
</feature>
<gene>
    <name evidence="2" type="ORF">CDV25_06225</name>
</gene>
<proteinExistence type="predicted"/>
<protein>
    <submittedName>
        <fullName evidence="2">Uncharacterized protein</fullName>
    </submittedName>
</protein>
<dbReference type="RefSeq" id="WP_108911220.1">
    <property type="nucleotide sequence ID" value="NZ_CP021886.1"/>
</dbReference>
<dbReference type="Proteomes" id="UP000244890">
    <property type="component" value="Chromosome"/>
</dbReference>
<name>A0A2U8FDS1_9HELI</name>
<evidence type="ECO:0000313" key="2">
    <source>
        <dbReference type="EMBL" id="AWI34400.1"/>
    </source>
</evidence>
<sequence length="74" mass="8221">MKKLFNVMAILSFLSMVAFAEDFLAKVTNGALSDYDKGVRLLSAEEEGRVVGDTALLGILYMIIMDMVDPMRML</sequence>
<keyword evidence="1" id="KW-0732">Signal</keyword>
<dbReference type="EMBL" id="CP021886">
    <property type="protein sequence ID" value="AWI34400.1"/>
    <property type="molecule type" value="Genomic_DNA"/>
</dbReference>